<dbReference type="AlphaFoldDB" id="A0A1H4FQJ1"/>
<organism evidence="2 3">
    <name type="scientific">Thiothrix caldifontis</name>
    <dbReference type="NCBI Taxonomy" id="525918"/>
    <lineage>
        <taxon>Bacteria</taxon>
        <taxon>Pseudomonadati</taxon>
        <taxon>Pseudomonadota</taxon>
        <taxon>Gammaproteobacteria</taxon>
        <taxon>Thiotrichales</taxon>
        <taxon>Thiotrichaceae</taxon>
        <taxon>Thiothrix</taxon>
    </lineage>
</organism>
<dbReference type="Proteomes" id="UP000199397">
    <property type="component" value="Unassembled WGS sequence"/>
</dbReference>
<dbReference type="OrthoDB" id="6191410at2"/>
<evidence type="ECO:0000259" key="1">
    <source>
        <dbReference type="Pfam" id="PF08241"/>
    </source>
</evidence>
<keyword evidence="3" id="KW-1185">Reference proteome</keyword>
<proteinExistence type="predicted"/>
<feature type="domain" description="Methyltransferase type 11" evidence="1">
    <location>
        <begin position="92"/>
        <end position="140"/>
    </location>
</feature>
<keyword evidence="2" id="KW-0489">Methyltransferase</keyword>
<name>A0A1H4FQJ1_9GAMM</name>
<dbReference type="Pfam" id="PF08241">
    <property type="entry name" value="Methyltransf_11"/>
    <property type="match status" value="1"/>
</dbReference>
<dbReference type="GO" id="GO:0032259">
    <property type="term" value="P:methylation"/>
    <property type="evidence" value="ECO:0007669"/>
    <property type="project" value="UniProtKB-KW"/>
</dbReference>
<protein>
    <submittedName>
        <fullName evidence="2">Methyltransferase domain-containing protein</fullName>
    </submittedName>
</protein>
<dbReference type="EMBL" id="FNQP01000023">
    <property type="protein sequence ID" value="SEA99327.1"/>
    <property type="molecule type" value="Genomic_DNA"/>
</dbReference>
<dbReference type="GO" id="GO:0008757">
    <property type="term" value="F:S-adenosylmethionine-dependent methyltransferase activity"/>
    <property type="evidence" value="ECO:0007669"/>
    <property type="project" value="InterPro"/>
</dbReference>
<evidence type="ECO:0000313" key="3">
    <source>
        <dbReference type="Proteomes" id="UP000199397"/>
    </source>
</evidence>
<gene>
    <name evidence="2" type="ORF">SAMN05660964_03069</name>
</gene>
<dbReference type="SUPFAM" id="SSF53335">
    <property type="entry name" value="S-adenosyl-L-methionine-dependent methyltransferases"/>
    <property type="match status" value="1"/>
</dbReference>
<accession>A0A1H4FQJ1</accession>
<dbReference type="InterPro" id="IPR013216">
    <property type="entry name" value="Methyltransf_11"/>
</dbReference>
<dbReference type="STRING" id="525918.SAMN05660964_03069"/>
<dbReference type="InterPro" id="IPR029063">
    <property type="entry name" value="SAM-dependent_MTases_sf"/>
</dbReference>
<keyword evidence="2" id="KW-0808">Transferase</keyword>
<sequence length="269" mass="29804">MLPVNKEKSLNVTATTSLSPAGINACRDWYASSAGQATLARVQAIVSRMSADIFGYYALETGVLAGQYSFLQESRVASQFSLGEVLGEPVSIMGTPEQLPFVLNNMDLVVASHALDCSRSPHQVLREIERVLVPEGHCILIGFNPISFKGLAQLRYLHNPRAQRCHFYSTFRVREWLSVLGFDVCETVSAGFCPVFGGDYLFKRARWLDRLGSQFRLMTGNVYIIHAQKKVSNMTLLLPSRKVKPVLRPGMIVNPGAGRVSRKEPNNAK</sequence>
<reference evidence="2 3" key="1">
    <citation type="submission" date="2016-10" db="EMBL/GenBank/DDBJ databases">
        <authorList>
            <person name="de Groot N.N."/>
        </authorList>
    </citation>
    <scope>NUCLEOTIDE SEQUENCE [LARGE SCALE GENOMIC DNA]</scope>
    <source>
        <strain evidence="2 3">DSM 21228</strain>
    </source>
</reference>
<evidence type="ECO:0000313" key="2">
    <source>
        <dbReference type="EMBL" id="SEA99327.1"/>
    </source>
</evidence>
<dbReference type="Gene3D" id="3.40.50.150">
    <property type="entry name" value="Vaccinia Virus protein VP39"/>
    <property type="match status" value="1"/>
</dbReference>